<feature type="non-terminal residue" evidence="1">
    <location>
        <position position="66"/>
    </location>
</feature>
<sequence>MEQRPLKQTHHSATLGPSGQCEHIMVDVTKWPIFSLMGPEELSSIRKVCVFGSSANEAIYITNDDE</sequence>
<organism evidence="1 2">
    <name type="scientific">Ilyodon furcidens</name>
    <name type="common">goldbreast splitfin</name>
    <dbReference type="NCBI Taxonomy" id="33524"/>
    <lineage>
        <taxon>Eukaryota</taxon>
        <taxon>Metazoa</taxon>
        <taxon>Chordata</taxon>
        <taxon>Craniata</taxon>
        <taxon>Vertebrata</taxon>
        <taxon>Euteleostomi</taxon>
        <taxon>Actinopterygii</taxon>
        <taxon>Neopterygii</taxon>
        <taxon>Teleostei</taxon>
        <taxon>Neoteleostei</taxon>
        <taxon>Acanthomorphata</taxon>
        <taxon>Ovalentaria</taxon>
        <taxon>Atherinomorphae</taxon>
        <taxon>Cyprinodontiformes</taxon>
        <taxon>Goodeidae</taxon>
        <taxon>Ilyodon</taxon>
    </lineage>
</organism>
<dbReference type="Proteomes" id="UP001482620">
    <property type="component" value="Unassembled WGS sequence"/>
</dbReference>
<evidence type="ECO:0000313" key="2">
    <source>
        <dbReference type="Proteomes" id="UP001482620"/>
    </source>
</evidence>
<proteinExistence type="predicted"/>
<gene>
    <name evidence="1" type="primary">RCBTB1_3</name>
    <name evidence="1" type="ORF">ILYODFUR_033829</name>
</gene>
<name>A0ABV0VKT5_9TELE</name>
<reference evidence="1 2" key="1">
    <citation type="submission" date="2021-06" db="EMBL/GenBank/DDBJ databases">
        <authorList>
            <person name="Palmer J.M."/>
        </authorList>
    </citation>
    <scope>NUCLEOTIDE SEQUENCE [LARGE SCALE GENOMIC DNA]</scope>
    <source>
        <strain evidence="2">if_2019</strain>
        <tissue evidence="1">Muscle</tissue>
    </source>
</reference>
<dbReference type="EMBL" id="JAHRIQ010110158">
    <property type="protein sequence ID" value="MEQ2257333.1"/>
    <property type="molecule type" value="Genomic_DNA"/>
</dbReference>
<protein>
    <submittedName>
        <fullName evidence="1">RCC1 and BTB domain-containing protein 1</fullName>
    </submittedName>
</protein>
<accession>A0ABV0VKT5</accession>
<evidence type="ECO:0000313" key="1">
    <source>
        <dbReference type="EMBL" id="MEQ2257333.1"/>
    </source>
</evidence>
<keyword evidence="2" id="KW-1185">Reference proteome</keyword>
<comment type="caution">
    <text evidence="1">The sequence shown here is derived from an EMBL/GenBank/DDBJ whole genome shotgun (WGS) entry which is preliminary data.</text>
</comment>